<comment type="caution">
    <text evidence="3">The sequence shown here is derived from an EMBL/GenBank/DDBJ whole genome shotgun (WGS) entry which is preliminary data.</text>
</comment>
<evidence type="ECO:0000313" key="4">
    <source>
        <dbReference type="Proteomes" id="UP000634668"/>
    </source>
</evidence>
<evidence type="ECO:0000313" key="3">
    <source>
        <dbReference type="EMBL" id="GGW51070.1"/>
    </source>
</evidence>
<organism evidence="3 4">
    <name type="scientific">Arenibacter certesii</name>
    <dbReference type="NCBI Taxonomy" id="228955"/>
    <lineage>
        <taxon>Bacteria</taxon>
        <taxon>Pseudomonadati</taxon>
        <taxon>Bacteroidota</taxon>
        <taxon>Flavobacteriia</taxon>
        <taxon>Flavobacteriales</taxon>
        <taxon>Flavobacteriaceae</taxon>
        <taxon>Arenibacter</taxon>
    </lineage>
</organism>
<dbReference type="AlphaFoldDB" id="A0A918MSB7"/>
<dbReference type="SUPFAM" id="SSF56300">
    <property type="entry name" value="Metallo-dependent phosphatases"/>
    <property type="match status" value="1"/>
</dbReference>
<dbReference type="Pfam" id="PF09423">
    <property type="entry name" value="PhoD"/>
    <property type="match status" value="1"/>
</dbReference>
<evidence type="ECO:0000256" key="1">
    <source>
        <dbReference type="SAM" id="SignalP"/>
    </source>
</evidence>
<gene>
    <name evidence="3" type="ORF">GCM10007383_38300</name>
</gene>
<feature type="signal peptide" evidence="1">
    <location>
        <begin position="1"/>
        <end position="25"/>
    </location>
</feature>
<dbReference type="InterPro" id="IPR029052">
    <property type="entry name" value="Metallo-depent_PP-like"/>
</dbReference>
<dbReference type="RefSeq" id="WP_026814922.1">
    <property type="nucleotide sequence ID" value="NZ_BMWP01000049.1"/>
</dbReference>
<dbReference type="Gene3D" id="3.60.21.70">
    <property type="entry name" value="PhoD-like phosphatase"/>
    <property type="match status" value="1"/>
</dbReference>
<sequence>MDRRKTIKTIVLGSFLPFISESAFAHTFLTSKKKHTKLDFQSNWGNWPDMKWVGPEYWGNRLQDWILEDGRAVCNISDTNRTLHLLNVQKSNDRNAFKAAVTISILNKELNNADEALFGMRLGAKGPFEDYRSAAVFGKGLDVGIDPLGNLIIGEKVIETSIKELPKSVRLEIDARPIQSNYQLVVTIKNTLNGKLLYPLIEISIPAEELSGNFALLSHVNNKYKSTNKSSVAFSDWHIGSNNIEQIENNLFGPICFAQYTLHQHKLKITAQLSPIEKIKGHKVAFQIQDNGSWKTLGTTSVVHPGRAVNFSIDQWNNTQETPYRIFLEIPLKNEIHQYFYNGTIAKEPTDLDEIKTAVFSCNAQHGFPDNDIHENVSKLNPDIILFLGDQFYESTGGFGADYGGEFDKTCLDYLRKWMMFGWSYRELFRHKPCAIIPDDHDVYHGNVWGEGGKAADVSNNFGADAQDSGGYKMAADWINMVQFTQTSHLPDPYDPTPVKQGIGVYYTQWKYAGLSFAILEDRKFKSAPKRVLPKEAKVWNGFITNPDFDIKKYKTLEADLLGERQHKFLDDWAQDWNNGAEMKVVLSQTNFATVATLPKGTRTDEVVPSLKIPKKGEYVIGDWPTVDMDSNGWPSNQRDRAVKQIRKCFAFHIAGDQHLGSFIRYGIDDHGDSGYAFAGPALNNIWPRRFWPSKVETTNHSYENPAYVGDHIDGFGNKMTVLAVANPYQTGLKPKIIHDRATGYGLVTFNKKERTIKTECWSRFVDPTHGEKVQNIGWPITIKQEDNYGRKAVAWLPEIKIEGHHKPVIKIFEEKGDLVYAMRMANNSFRPKVFYKGNYKVIIEVPEIGFEKSLINVKAKTDNNKSIQINLNER</sequence>
<reference evidence="3" key="1">
    <citation type="journal article" date="2014" name="Int. J. Syst. Evol. Microbiol.">
        <title>Complete genome sequence of Corynebacterium casei LMG S-19264T (=DSM 44701T), isolated from a smear-ripened cheese.</title>
        <authorList>
            <consortium name="US DOE Joint Genome Institute (JGI-PGF)"/>
            <person name="Walter F."/>
            <person name="Albersmeier A."/>
            <person name="Kalinowski J."/>
            <person name="Ruckert C."/>
        </authorList>
    </citation>
    <scope>NUCLEOTIDE SEQUENCE</scope>
    <source>
        <strain evidence="3">KCTC 12113</strain>
    </source>
</reference>
<keyword evidence="1" id="KW-0732">Signal</keyword>
<accession>A0A918MSB7</accession>
<dbReference type="InterPro" id="IPR018946">
    <property type="entry name" value="PhoD-like_MPP"/>
</dbReference>
<protein>
    <recommendedName>
        <fullName evidence="2">PhoD-like phosphatase metallophosphatase domain-containing protein</fullName>
    </recommendedName>
</protein>
<dbReference type="PANTHER" id="PTHR43606:SF2">
    <property type="entry name" value="ALKALINE PHOSPHATASE FAMILY PROTEIN (AFU_ORTHOLOGUE AFUA_5G03860)"/>
    <property type="match status" value="1"/>
</dbReference>
<dbReference type="InterPro" id="IPR038607">
    <property type="entry name" value="PhoD-like_sf"/>
</dbReference>
<name>A0A918MSB7_9FLAO</name>
<dbReference type="EMBL" id="BMWP01000049">
    <property type="protein sequence ID" value="GGW51070.1"/>
    <property type="molecule type" value="Genomic_DNA"/>
</dbReference>
<feature type="chain" id="PRO_5037134879" description="PhoD-like phosphatase metallophosphatase domain-containing protein" evidence="1">
    <location>
        <begin position="26"/>
        <end position="875"/>
    </location>
</feature>
<dbReference type="Proteomes" id="UP000634668">
    <property type="component" value="Unassembled WGS sequence"/>
</dbReference>
<keyword evidence="4" id="KW-1185">Reference proteome</keyword>
<evidence type="ECO:0000259" key="2">
    <source>
        <dbReference type="Pfam" id="PF09423"/>
    </source>
</evidence>
<reference evidence="3" key="2">
    <citation type="submission" date="2020-09" db="EMBL/GenBank/DDBJ databases">
        <authorList>
            <person name="Sun Q."/>
            <person name="Kim S."/>
        </authorList>
    </citation>
    <scope>NUCLEOTIDE SEQUENCE</scope>
    <source>
        <strain evidence="3">KCTC 12113</strain>
    </source>
</reference>
<proteinExistence type="predicted"/>
<dbReference type="InterPro" id="IPR052900">
    <property type="entry name" value="Phospholipid_Metab_Enz"/>
</dbReference>
<feature type="domain" description="PhoD-like phosphatase metallophosphatase" evidence="2">
    <location>
        <begin position="358"/>
        <end position="669"/>
    </location>
</feature>
<dbReference type="PANTHER" id="PTHR43606">
    <property type="entry name" value="PHOSPHATASE, PUTATIVE (AFU_ORTHOLOGUE AFUA_6G08710)-RELATED"/>
    <property type="match status" value="1"/>
</dbReference>